<accession>A0A1G7R734</accession>
<dbReference type="CDD" id="cd07721">
    <property type="entry name" value="yflN-like_MBL-fold"/>
    <property type="match status" value="1"/>
</dbReference>
<dbReference type="AlphaFoldDB" id="A0A1G7R734"/>
<feature type="domain" description="Metallo-beta-lactamase" evidence="1">
    <location>
        <begin position="16"/>
        <end position="205"/>
    </location>
</feature>
<dbReference type="InterPro" id="IPR036866">
    <property type="entry name" value="RibonucZ/Hydroxyglut_hydro"/>
</dbReference>
<dbReference type="SUPFAM" id="SSF56281">
    <property type="entry name" value="Metallo-hydrolase/oxidoreductase"/>
    <property type="match status" value="1"/>
</dbReference>
<evidence type="ECO:0000313" key="3">
    <source>
        <dbReference type="Proteomes" id="UP000324020"/>
    </source>
</evidence>
<proteinExistence type="predicted"/>
<sequence length="225" mass="23595">MATEIADGVWRFDCRGVNAYLVFDDVPTLVDAGTPWDEETIRRGLDEAGVGVSGIGRVLITHYDLDHVGTLAALASDLDAPVYAYGFDAQLLRGARRPPFRNHKGLIQRLGGRLTERADLDVVGVRDGEAIGSFTAYHTPGHTPGHVAYVSEELGVGLLGDLVSESDGELSPSGWLISYDTDAVATSVRGLAARAPPFEVACVGHGDPLASGGSEALAALSARVG</sequence>
<dbReference type="InterPro" id="IPR050855">
    <property type="entry name" value="NDM-1-like"/>
</dbReference>
<dbReference type="PANTHER" id="PTHR42951:SF4">
    <property type="entry name" value="ACYL-COENZYME A THIOESTERASE MBLAC2"/>
    <property type="match status" value="1"/>
</dbReference>
<dbReference type="EMBL" id="FNBO01000014">
    <property type="protein sequence ID" value="SDG06505.1"/>
    <property type="molecule type" value="Genomic_DNA"/>
</dbReference>
<dbReference type="Pfam" id="PF00753">
    <property type="entry name" value="Lactamase_B"/>
    <property type="match status" value="1"/>
</dbReference>
<gene>
    <name evidence="2" type="ORF">SAMN04488067_11424</name>
</gene>
<dbReference type="Proteomes" id="UP000324020">
    <property type="component" value="Unassembled WGS sequence"/>
</dbReference>
<name>A0A1G7R734_9EURY</name>
<reference evidence="2 3" key="1">
    <citation type="submission" date="2016-10" db="EMBL/GenBank/DDBJ databases">
        <authorList>
            <person name="Varghese N."/>
            <person name="Submissions S."/>
        </authorList>
    </citation>
    <scope>NUCLEOTIDE SEQUENCE [LARGE SCALE GENOMIC DNA]</scope>
    <source>
        <strain evidence="2 3">CGMCC 1.3527</strain>
    </source>
</reference>
<evidence type="ECO:0000313" key="2">
    <source>
        <dbReference type="EMBL" id="SDG06505.1"/>
    </source>
</evidence>
<organism evidence="2 3">
    <name type="scientific">Halorubrum xinjiangense</name>
    <dbReference type="NCBI Taxonomy" id="261291"/>
    <lineage>
        <taxon>Archaea</taxon>
        <taxon>Methanobacteriati</taxon>
        <taxon>Methanobacteriota</taxon>
        <taxon>Stenosarchaea group</taxon>
        <taxon>Halobacteria</taxon>
        <taxon>Halobacteriales</taxon>
        <taxon>Haloferacaceae</taxon>
        <taxon>Halorubrum</taxon>
    </lineage>
</organism>
<dbReference type="RefSeq" id="WP_149799595.1">
    <property type="nucleotide sequence ID" value="NZ_FNBO01000014.1"/>
</dbReference>
<dbReference type="OrthoDB" id="197151at2157"/>
<dbReference type="SMART" id="SM00849">
    <property type="entry name" value="Lactamase_B"/>
    <property type="match status" value="1"/>
</dbReference>
<dbReference type="Gene3D" id="3.60.15.10">
    <property type="entry name" value="Ribonuclease Z/Hydroxyacylglutathione hydrolase-like"/>
    <property type="match status" value="1"/>
</dbReference>
<dbReference type="InterPro" id="IPR001279">
    <property type="entry name" value="Metallo-B-lactamas"/>
</dbReference>
<protein>
    <submittedName>
        <fullName evidence="2">Glyoxylase, beta-lactamase superfamily II</fullName>
    </submittedName>
</protein>
<keyword evidence="3" id="KW-1185">Reference proteome</keyword>
<dbReference type="PANTHER" id="PTHR42951">
    <property type="entry name" value="METALLO-BETA-LACTAMASE DOMAIN-CONTAINING"/>
    <property type="match status" value="1"/>
</dbReference>
<evidence type="ECO:0000259" key="1">
    <source>
        <dbReference type="SMART" id="SM00849"/>
    </source>
</evidence>